<accession>A0ABW3NFR1</accession>
<dbReference type="PANTHER" id="PTHR44196">
    <property type="entry name" value="DEHYDROGENASE/REDUCTASE SDR FAMILY MEMBER 7B"/>
    <property type="match status" value="1"/>
</dbReference>
<sequence length="240" mass="26455">MGQDIRGKIAYITGGSSGIGKATARQFAKEGIHIGIIARNPDKLAKIKEALAGYDVNVVTCSADISKQEEVKTAVQTLEQQLGKADILINNAGISEYGNFQEMDEETWKHIFEVNVFGTYHMLKEVLPHLSGKQKGDIFNISSSNGLKATAGSTAYSASKFAVQGLSEALMQEVRTDNIRVFTMNPSLVATELVFGDELEEQNEEKYMQPEDIAEYIAAQLKLNQRIFIKQSAQWATNPF</sequence>
<dbReference type="InterPro" id="IPR036291">
    <property type="entry name" value="NAD(P)-bd_dom_sf"/>
</dbReference>
<dbReference type="NCBIfam" id="NF005806">
    <property type="entry name" value="PRK07666.1"/>
    <property type="match status" value="1"/>
</dbReference>
<dbReference type="InterPro" id="IPR020904">
    <property type="entry name" value="Sc_DH/Rdtase_CS"/>
</dbReference>
<dbReference type="PIRSF" id="PIRSF000126">
    <property type="entry name" value="11-beta-HSD1"/>
    <property type="match status" value="1"/>
</dbReference>
<gene>
    <name evidence="4" type="ORF">ACFQ19_04600</name>
</gene>
<dbReference type="RefSeq" id="WP_379590902.1">
    <property type="nucleotide sequence ID" value="NZ_JBHTKK010000003.1"/>
</dbReference>
<comment type="caution">
    <text evidence="4">The sequence shown here is derived from an EMBL/GenBank/DDBJ whole genome shotgun (WGS) entry which is preliminary data.</text>
</comment>
<keyword evidence="5" id="KW-1185">Reference proteome</keyword>
<organism evidence="4 5">
    <name type="scientific">Oceanobacillus locisalsi</name>
    <dbReference type="NCBI Taxonomy" id="546107"/>
    <lineage>
        <taxon>Bacteria</taxon>
        <taxon>Bacillati</taxon>
        <taxon>Bacillota</taxon>
        <taxon>Bacilli</taxon>
        <taxon>Bacillales</taxon>
        <taxon>Bacillaceae</taxon>
        <taxon>Oceanobacillus</taxon>
    </lineage>
</organism>
<protein>
    <submittedName>
        <fullName evidence="4">3-ketoacyl-ACP reductase</fullName>
    </submittedName>
</protein>
<comment type="similarity">
    <text evidence="1 3">Belongs to the short-chain dehydrogenases/reductases (SDR) family.</text>
</comment>
<dbReference type="Proteomes" id="UP001597041">
    <property type="component" value="Unassembled WGS sequence"/>
</dbReference>
<dbReference type="PRINTS" id="PR00081">
    <property type="entry name" value="GDHRDH"/>
</dbReference>
<evidence type="ECO:0000313" key="5">
    <source>
        <dbReference type="Proteomes" id="UP001597041"/>
    </source>
</evidence>
<keyword evidence="2" id="KW-0560">Oxidoreductase</keyword>
<dbReference type="PROSITE" id="PS00061">
    <property type="entry name" value="ADH_SHORT"/>
    <property type="match status" value="1"/>
</dbReference>
<proteinExistence type="inferred from homology"/>
<evidence type="ECO:0000256" key="3">
    <source>
        <dbReference type="RuleBase" id="RU000363"/>
    </source>
</evidence>
<dbReference type="SUPFAM" id="SSF51735">
    <property type="entry name" value="NAD(P)-binding Rossmann-fold domains"/>
    <property type="match status" value="1"/>
</dbReference>
<reference evidence="5" key="1">
    <citation type="journal article" date="2019" name="Int. J. Syst. Evol. Microbiol.">
        <title>The Global Catalogue of Microorganisms (GCM) 10K type strain sequencing project: providing services to taxonomists for standard genome sequencing and annotation.</title>
        <authorList>
            <consortium name="The Broad Institute Genomics Platform"/>
            <consortium name="The Broad Institute Genome Sequencing Center for Infectious Disease"/>
            <person name="Wu L."/>
            <person name="Ma J."/>
        </authorList>
    </citation>
    <scope>NUCLEOTIDE SEQUENCE [LARGE SCALE GENOMIC DNA]</scope>
    <source>
        <strain evidence="5">CCUG 56608</strain>
    </source>
</reference>
<dbReference type="PANTHER" id="PTHR44196:SF1">
    <property type="entry name" value="DEHYDROGENASE_REDUCTASE SDR FAMILY MEMBER 7B"/>
    <property type="match status" value="1"/>
</dbReference>
<dbReference type="CDD" id="cd05233">
    <property type="entry name" value="SDR_c"/>
    <property type="match status" value="1"/>
</dbReference>
<name>A0ABW3NFR1_9BACI</name>
<evidence type="ECO:0000256" key="1">
    <source>
        <dbReference type="ARBA" id="ARBA00006484"/>
    </source>
</evidence>
<evidence type="ECO:0000313" key="4">
    <source>
        <dbReference type="EMBL" id="MFD1065300.1"/>
    </source>
</evidence>
<dbReference type="Pfam" id="PF00106">
    <property type="entry name" value="adh_short"/>
    <property type="match status" value="1"/>
</dbReference>
<dbReference type="Gene3D" id="3.40.50.720">
    <property type="entry name" value="NAD(P)-binding Rossmann-like Domain"/>
    <property type="match status" value="1"/>
</dbReference>
<dbReference type="InterPro" id="IPR002347">
    <property type="entry name" value="SDR_fam"/>
</dbReference>
<dbReference type="PRINTS" id="PR00080">
    <property type="entry name" value="SDRFAMILY"/>
</dbReference>
<dbReference type="EMBL" id="JBHTKK010000003">
    <property type="protein sequence ID" value="MFD1065300.1"/>
    <property type="molecule type" value="Genomic_DNA"/>
</dbReference>
<evidence type="ECO:0000256" key="2">
    <source>
        <dbReference type="ARBA" id="ARBA00023002"/>
    </source>
</evidence>